<proteinExistence type="inferred from homology"/>
<evidence type="ECO:0000256" key="4">
    <source>
        <dbReference type="ARBA" id="ARBA00022729"/>
    </source>
</evidence>
<dbReference type="Pfam" id="PF01497">
    <property type="entry name" value="Peripla_BP_2"/>
    <property type="match status" value="1"/>
</dbReference>
<dbReference type="OrthoDB" id="9793175at2"/>
<evidence type="ECO:0000313" key="9">
    <source>
        <dbReference type="Proteomes" id="UP000307768"/>
    </source>
</evidence>
<dbReference type="InterPro" id="IPR002491">
    <property type="entry name" value="ABC_transptr_periplasmic_BD"/>
</dbReference>
<dbReference type="PANTHER" id="PTHR30532">
    <property type="entry name" value="IRON III DICITRATE-BINDING PERIPLASMIC PROTEIN"/>
    <property type="match status" value="1"/>
</dbReference>
<name>A0A5Q6S470_9ACTN</name>
<reference evidence="8 9" key="1">
    <citation type="submission" date="2019-09" db="EMBL/GenBank/DDBJ databases">
        <title>Mumia zhuanghuii sp. nov. isolated from the intestinal contents of plateau pika (Ochotona curzoniae) in the Qinghai-Tibet plateau of China.</title>
        <authorList>
            <person name="Tian Z."/>
        </authorList>
    </citation>
    <scope>NUCLEOTIDE SEQUENCE [LARGE SCALE GENOMIC DNA]</scope>
    <source>
        <strain evidence="9">350</strain>
    </source>
</reference>
<comment type="caution">
    <text evidence="8">The sequence shown here is derived from an EMBL/GenBank/DDBJ whole genome shotgun (WGS) entry which is preliminary data.</text>
</comment>
<evidence type="ECO:0000256" key="5">
    <source>
        <dbReference type="SAM" id="MobiDB-lite"/>
    </source>
</evidence>
<evidence type="ECO:0000259" key="7">
    <source>
        <dbReference type="PROSITE" id="PS50983"/>
    </source>
</evidence>
<evidence type="ECO:0000256" key="2">
    <source>
        <dbReference type="ARBA" id="ARBA00008814"/>
    </source>
</evidence>
<dbReference type="PROSITE" id="PS50983">
    <property type="entry name" value="FE_B12_PBP"/>
    <property type="match status" value="1"/>
</dbReference>
<accession>A0A5Q6S470</accession>
<dbReference type="PANTHER" id="PTHR30532:SF1">
    <property type="entry name" value="IRON(3+)-HYDROXAMATE-BINDING PROTEIN FHUD"/>
    <property type="match status" value="1"/>
</dbReference>
<comment type="subcellular location">
    <subcellularLocation>
        <location evidence="1">Cell envelope</location>
    </subcellularLocation>
</comment>
<evidence type="ECO:0000256" key="6">
    <source>
        <dbReference type="SAM" id="SignalP"/>
    </source>
</evidence>
<gene>
    <name evidence="8" type="ORF">FE697_003590</name>
</gene>
<dbReference type="AlphaFoldDB" id="A0A5Q6S470"/>
<keyword evidence="4 6" id="KW-0732">Signal</keyword>
<feature type="region of interest" description="Disordered" evidence="5">
    <location>
        <begin position="23"/>
        <end position="44"/>
    </location>
</feature>
<feature type="domain" description="Fe/B12 periplasmic-binding" evidence="7">
    <location>
        <begin position="60"/>
        <end position="330"/>
    </location>
</feature>
<evidence type="ECO:0000256" key="3">
    <source>
        <dbReference type="ARBA" id="ARBA00022448"/>
    </source>
</evidence>
<dbReference type="Proteomes" id="UP000307768">
    <property type="component" value="Unassembled WGS sequence"/>
</dbReference>
<sequence length="330" mass="34689">MKRSRSLLVAATATLALSLAACGTTEDSDGDDSSTDTSAGPVTVTDARGEEVTLDAPAKRIATTEWNTTEYLISLGVQPVGVSDVKGFETWDQSVELDSDATDIGTRGEPSIDTLASLDLDVVLVTDQLVGDAIAQIEKTTPVIVVPGGDAKDPIGQMWKNVDLVAQVTGTEDEAAELKTDFDEALAETKKAVEASDAAGKPVAFNDAYDAGGSVSVRPYLEGSQIGGILKELGFANPWSAIGIEGDPAYGLGQTDVEGLTKLPDDTLYWYIGNDAEADPYTDALKDNKVWTSLPFVEAGNVTRLPDSIWMFGGPASMEAFLDAVEDTVA</sequence>
<organism evidence="8 9">
    <name type="scientific">Mumia zhuanghuii</name>
    <dbReference type="NCBI Taxonomy" id="2585211"/>
    <lineage>
        <taxon>Bacteria</taxon>
        <taxon>Bacillati</taxon>
        <taxon>Actinomycetota</taxon>
        <taxon>Actinomycetes</taxon>
        <taxon>Propionibacteriales</taxon>
        <taxon>Nocardioidaceae</taxon>
        <taxon>Mumia</taxon>
    </lineage>
</organism>
<comment type="similarity">
    <text evidence="2">Belongs to the bacterial solute-binding protein 8 family.</text>
</comment>
<evidence type="ECO:0000313" key="8">
    <source>
        <dbReference type="EMBL" id="KAA1424989.1"/>
    </source>
</evidence>
<feature type="signal peptide" evidence="6">
    <location>
        <begin position="1"/>
        <end position="21"/>
    </location>
</feature>
<dbReference type="GO" id="GO:1901678">
    <property type="term" value="P:iron coordination entity transport"/>
    <property type="evidence" value="ECO:0007669"/>
    <property type="project" value="UniProtKB-ARBA"/>
</dbReference>
<dbReference type="EMBL" id="VDFQ02000001">
    <property type="protein sequence ID" value="KAA1424989.1"/>
    <property type="molecule type" value="Genomic_DNA"/>
</dbReference>
<dbReference type="PROSITE" id="PS51257">
    <property type="entry name" value="PROKAR_LIPOPROTEIN"/>
    <property type="match status" value="1"/>
</dbReference>
<dbReference type="Gene3D" id="3.40.50.1980">
    <property type="entry name" value="Nitrogenase molybdenum iron protein domain"/>
    <property type="match status" value="2"/>
</dbReference>
<dbReference type="InterPro" id="IPR051313">
    <property type="entry name" value="Bact_iron-sidero_bind"/>
</dbReference>
<protein>
    <submittedName>
        <fullName evidence="8">Iron-siderophore ABC transporter substrate-binding protein</fullName>
    </submittedName>
</protein>
<dbReference type="CDD" id="cd01146">
    <property type="entry name" value="FhuD"/>
    <property type="match status" value="1"/>
</dbReference>
<dbReference type="GO" id="GO:0030288">
    <property type="term" value="C:outer membrane-bounded periplasmic space"/>
    <property type="evidence" value="ECO:0007669"/>
    <property type="project" value="TreeGrafter"/>
</dbReference>
<keyword evidence="3" id="KW-0813">Transport</keyword>
<evidence type="ECO:0000256" key="1">
    <source>
        <dbReference type="ARBA" id="ARBA00004196"/>
    </source>
</evidence>
<dbReference type="RefSeq" id="WP_149768163.1">
    <property type="nucleotide sequence ID" value="NZ_VDFQ02000001.1"/>
</dbReference>
<dbReference type="SUPFAM" id="SSF53807">
    <property type="entry name" value="Helical backbone' metal receptor"/>
    <property type="match status" value="1"/>
</dbReference>
<feature type="chain" id="PRO_5039378045" evidence="6">
    <location>
        <begin position="22"/>
        <end position="330"/>
    </location>
</feature>